<dbReference type="InterPro" id="IPR039342">
    <property type="entry name" value="TGD2-like"/>
</dbReference>
<reference evidence="3 4" key="1">
    <citation type="submission" date="2017-06" db="EMBL/GenBank/DDBJ databases">
        <title>Genome sequencing of cyanobaciteial culture collection at National Institute for Environmental Studies (NIES).</title>
        <authorList>
            <person name="Hirose Y."/>
            <person name="Shimura Y."/>
            <person name="Fujisawa T."/>
            <person name="Nakamura Y."/>
            <person name="Kawachi M."/>
        </authorList>
    </citation>
    <scope>NUCLEOTIDE SEQUENCE [LARGE SCALE GENOMIC DNA]</scope>
    <source>
        <strain evidence="3 4">NIES-2135</strain>
    </source>
</reference>
<organism evidence="3 4">
    <name type="scientific">Leptolyngbya boryana NIES-2135</name>
    <dbReference type="NCBI Taxonomy" id="1973484"/>
    <lineage>
        <taxon>Bacteria</taxon>
        <taxon>Bacillati</taxon>
        <taxon>Cyanobacteriota</taxon>
        <taxon>Cyanophyceae</taxon>
        <taxon>Leptolyngbyales</taxon>
        <taxon>Leptolyngbyaceae</taxon>
        <taxon>Leptolyngbya group</taxon>
        <taxon>Leptolyngbya</taxon>
    </lineage>
</organism>
<keyword evidence="4" id="KW-1185">Reference proteome</keyword>
<dbReference type="PANTHER" id="PTHR34675">
    <property type="entry name" value="PROTEIN TRIGALACTOSYLDIACYLGLYCEROL 2, CHLOROPLASTIC"/>
    <property type="match status" value="1"/>
</dbReference>
<dbReference type="InterPro" id="IPR003399">
    <property type="entry name" value="Mce/MlaD"/>
</dbReference>
<keyword evidence="1" id="KW-0472">Membrane</keyword>
<sequence length="384" mass="40882">MRSRTVREGSVGLMILAGVGLFGGLVLWLKGLNPANRSFTVVAEFETINGVQVGSPVRYRGVNVGRISNIAAGANGVEVKLEIAPADLVIPRDSTLSVNQTGLLGETVLDISPLKDLVATAEPGKPLDRDCNRDLILCENSRIQGVMGISTDELIRATIKFADVYSNPQFTGNINALTKNSSVAAAEIAQLSREVTGLVKSARQEVGTFSATARSISNTADRATLTITQINDLIAANRSTLVSTLDNLSATSSELRTSVVRLSPILNRVESSQLINNLETLSANAVQTSANLRDISVTLNNPANITMLQQTLDSARATFENTQKITSDLDELTGDPQLRDNLKRLINGLSGLVSSTQQLQQQADIAQILAAPKPIAYPTPTPSP</sequence>
<keyword evidence="1" id="KW-0812">Transmembrane</keyword>
<gene>
    <name evidence="3" type="ORF">NIES2135_58400</name>
</gene>
<dbReference type="PANTHER" id="PTHR34675:SF1">
    <property type="entry name" value="PROTEIN TRIGALACTOSYLDIACYLGLYCEROL 2, CHLOROPLASTIC"/>
    <property type="match status" value="1"/>
</dbReference>
<dbReference type="EMBL" id="AP018203">
    <property type="protein sequence ID" value="BAY58965.1"/>
    <property type="molecule type" value="Genomic_DNA"/>
</dbReference>
<dbReference type="AlphaFoldDB" id="A0A1Z4JQA8"/>
<accession>A0A1Z4JQA8</accession>
<evidence type="ECO:0000313" key="4">
    <source>
        <dbReference type="Proteomes" id="UP000217895"/>
    </source>
</evidence>
<evidence type="ECO:0000259" key="2">
    <source>
        <dbReference type="Pfam" id="PF02470"/>
    </source>
</evidence>
<name>A0A1Z4JQA8_LEPBY</name>
<dbReference type="Proteomes" id="UP000217895">
    <property type="component" value="Chromosome"/>
</dbReference>
<feature type="transmembrane region" description="Helical" evidence="1">
    <location>
        <begin position="12"/>
        <end position="29"/>
    </location>
</feature>
<proteinExistence type="predicted"/>
<keyword evidence="1" id="KW-1133">Transmembrane helix</keyword>
<protein>
    <submittedName>
        <fullName evidence="3">Mce related protein</fullName>
    </submittedName>
</protein>
<evidence type="ECO:0000256" key="1">
    <source>
        <dbReference type="SAM" id="Phobius"/>
    </source>
</evidence>
<feature type="domain" description="Mce/MlaD" evidence="2">
    <location>
        <begin position="39"/>
        <end position="113"/>
    </location>
</feature>
<dbReference type="Pfam" id="PF02470">
    <property type="entry name" value="MlaD"/>
    <property type="match status" value="1"/>
</dbReference>
<evidence type="ECO:0000313" key="3">
    <source>
        <dbReference type="EMBL" id="BAY58965.1"/>
    </source>
</evidence>